<evidence type="ECO:0000313" key="2">
    <source>
        <dbReference type="Proteomes" id="UP001140066"/>
    </source>
</evidence>
<evidence type="ECO:0000313" key="1">
    <source>
        <dbReference type="EMBL" id="KAJ2791094.1"/>
    </source>
</evidence>
<accession>A0ACC1KK08</accession>
<comment type="caution">
    <text evidence="1">The sequence shown here is derived from an EMBL/GenBank/DDBJ whole genome shotgun (WGS) entry which is preliminary data.</text>
</comment>
<sequence>MAAYYIEVLDSLKVVDIYVECARSEPKSGGSDIQLVGTTELRISSDSVISLPVTVLPRAAARSSLADSESGSDAKSWVRIRAPIALDCLKARLEQASQLITSIEKPITADAIQGVSDIGCQSCLSSLLANIPRLPDSDTLKIRDLPSAFWSELVDCWVCHPEKDTVNVNADLLHAFEPEVSEPKTANNIESLETKPSVDMWVGDTYVLATEPISVSLSQVVSREILSHVGAHAVYRFVVEGRKACRPVVLINVVGWNAEIQARAISSTQTDSLPDISGRCLKILFTQRDTDTFDSQAKQWLDDSATELISLLDADADSLLRILVENSRLLPPPLRGMANMTRSFLQMRKMADAYKPMDAFDSMTESTFILKPPLASKQPAAKRGASRPPAFANGGFVPLFQGKEPVESMELRQKLFNEMWEPLEQLLVDTERQVNQVGVSEVCNYVNSSYTRVESVEKGQLDQPFAEMSTAVAFAGVNTGDHSKLFESLQAQLAAGGHHVALLESQYCTSLAGMLKCMLDQVLGSLDEGQRATGNTRTTAIAGAKTISYDMGLLKLRWDEGSDGANSRSSRVVVILQDFEGFAPMVVDDFVRIATSYCQSVPIVVVLGLATSYESIHQSLTKASISMLNVEKFNLQRSKECIDAAIQSVFIRATDTLSFGAEAYKSLLDQFLLYNFSITSFVKKLKFAAMDFFYAHPLSVLASMLQCSAGGVLSVRDCPIRLSPEQAELIRMQKSVQRFLEQQLEDTGDRNRFRLALSNDDYLQKTVLPQLLRRLVSFRAGYCLGIDLVTALQEMVPESLQKPIRTLHYYGIGQRFDDCAHWKALSAVMRRMKASDMERLLARLGDVADAAAIVDWDFATKDGLDIPQLLRQSKALLTNPEALAKPGSTDSGEPSKRIRTRTDMENRPFLLFDNSSSDQMLSALDKCCANIETILRACLSPYQSAPLYEVFYYKHSLLLDTTFSAQPRAAVQAALGKTAYYIDCDCCKAVTCDSDGSDMASEDGDDQRVMPSMHDTSIAYRLHQECGRMINLYDWHSAFSSVVEGESSKERGSLPCQRAIQARFMRAVEEMRLLGFIKSTQRKTDHVIRLTWGM</sequence>
<dbReference type="EMBL" id="JANBUK010000203">
    <property type="protein sequence ID" value="KAJ2791094.1"/>
    <property type="molecule type" value="Genomic_DNA"/>
</dbReference>
<reference evidence="1" key="1">
    <citation type="submission" date="2022-07" db="EMBL/GenBank/DDBJ databases">
        <title>Phylogenomic reconstructions and comparative analyses of Kickxellomycotina fungi.</title>
        <authorList>
            <person name="Reynolds N.K."/>
            <person name="Stajich J.E."/>
            <person name="Barry K."/>
            <person name="Grigoriev I.V."/>
            <person name="Crous P."/>
            <person name="Smith M.E."/>
        </authorList>
    </citation>
    <scope>NUCLEOTIDE SEQUENCE</scope>
    <source>
        <strain evidence="1">BCRC 34191</strain>
    </source>
</reference>
<keyword evidence="2" id="KW-1185">Reference proteome</keyword>
<dbReference type="Proteomes" id="UP001140066">
    <property type="component" value="Unassembled WGS sequence"/>
</dbReference>
<gene>
    <name evidence="1" type="primary">ORC3</name>
    <name evidence="1" type="ORF">GGI18_001375</name>
</gene>
<protein>
    <submittedName>
        <fullName evidence="1">Origin recognition complex subunit 3</fullName>
    </submittedName>
</protein>
<proteinExistence type="predicted"/>
<organism evidence="1 2">
    <name type="scientific">Coemansia linderi</name>
    <dbReference type="NCBI Taxonomy" id="2663919"/>
    <lineage>
        <taxon>Eukaryota</taxon>
        <taxon>Fungi</taxon>
        <taxon>Fungi incertae sedis</taxon>
        <taxon>Zoopagomycota</taxon>
        <taxon>Kickxellomycotina</taxon>
        <taxon>Kickxellomycetes</taxon>
        <taxon>Kickxellales</taxon>
        <taxon>Kickxellaceae</taxon>
        <taxon>Coemansia</taxon>
    </lineage>
</organism>
<name>A0ACC1KK08_9FUNG</name>